<dbReference type="PANTHER" id="PTHR22935">
    <property type="entry name" value="PENICILLIN-BINDING PROTEIN"/>
    <property type="match status" value="1"/>
</dbReference>
<evidence type="ECO:0000313" key="6">
    <source>
        <dbReference type="Proteomes" id="UP000076744"/>
    </source>
</evidence>
<organism evidence="5 6">
    <name type="scientific">Cordyceps fumosorosea (strain ARSEF 2679)</name>
    <name type="common">Isaria fumosorosea</name>
    <dbReference type="NCBI Taxonomy" id="1081104"/>
    <lineage>
        <taxon>Eukaryota</taxon>
        <taxon>Fungi</taxon>
        <taxon>Dikarya</taxon>
        <taxon>Ascomycota</taxon>
        <taxon>Pezizomycotina</taxon>
        <taxon>Sordariomycetes</taxon>
        <taxon>Hypocreomycetidae</taxon>
        <taxon>Hypocreales</taxon>
        <taxon>Cordycipitaceae</taxon>
        <taxon>Cordyceps</taxon>
    </lineage>
</organism>
<dbReference type="OrthoDB" id="6220758at2759"/>
<keyword evidence="6" id="KW-1185">Reference proteome</keyword>
<evidence type="ECO:0000313" key="5">
    <source>
        <dbReference type="EMBL" id="OAA63987.1"/>
    </source>
</evidence>
<evidence type="ECO:0000259" key="4">
    <source>
        <dbReference type="Pfam" id="PF26335"/>
    </source>
</evidence>
<comment type="similarity">
    <text evidence="1">Belongs to the beta-lactamase family.</text>
</comment>
<evidence type="ECO:0000256" key="1">
    <source>
        <dbReference type="ARBA" id="ARBA00038473"/>
    </source>
</evidence>
<reference evidence="5 6" key="1">
    <citation type="journal article" date="2016" name="Genome Biol. Evol.">
        <title>Divergent and convergent evolution of fungal pathogenicity.</title>
        <authorList>
            <person name="Shang Y."/>
            <person name="Xiao G."/>
            <person name="Zheng P."/>
            <person name="Cen K."/>
            <person name="Zhan S."/>
            <person name="Wang C."/>
        </authorList>
    </citation>
    <scope>NUCLEOTIDE SEQUENCE [LARGE SCALE GENOMIC DNA]</scope>
    <source>
        <strain evidence="5 6">ARSEF 2679</strain>
    </source>
</reference>
<feature type="domain" description="Beta-lactamase-like ARB-00930-like C-terminal" evidence="4">
    <location>
        <begin position="415"/>
        <end position="574"/>
    </location>
</feature>
<feature type="domain" description="Beta-lactamase-related" evidence="3">
    <location>
        <begin position="95"/>
        <end position="391"/>
    </location>
</feature>
<feature type="chain" id="PRO_5012565608" evidence="2">
    <location>
        <begin position="16"/>
        <end position="575"/>
    </location>
</feature>
<dbReference type="STRING" id="1081104.A0A167WMU0"/>
<gene>
    <name evidence="5" type="ORF">ISF_04696</name>
</gene>
<dbReference type="InterPro" id="IPR001466">
    <property type="entry name" value="Beta-lactam-related"/>
</dbReference>
<protein>
    <submittedName>
        <fullName evidence="5">Beta-lactamase family protein</fullName>
    </submittedName>
</protein>
<name>A0A167WMU0_CORFA</name>
<dbReference type="RefSeq" id="XP_018704636.1">
    <property type="nucleotide sequence ID" value="XM_018848301.1"/>
</dbReference>
<dbReference type="GeneID" id="30020988"/>
<comment type="caution">
    <text evidence="5">The sequence shown here is derived from an EMBL/GenBank/DDBJ whole genome shotgun (WGS) entry which is preliminary data.</text>
</comment>
<dbReference type="Pfam" id="PF00144">
    <property type="entry name" value="Beta-lactamase"/>
    <property type="match status" value="1"/>
</dbReference>
<sequence length="575" mass="61471">MKLTALLFSGGLAAAALECRPEGPVLPKPVRLGDAAAFRHAAVDLSRVLDGMVSGAISLPGTAAANLSFSVAVVSADQPDSDPPLWQHHHRAETNVAGTEHVDADSQYLIGSISKVITDFILLRAGLDLDVPVTTYLPLLSGSAHWDAVTLRMLASQTAGVPTNYGFSDFYFLKDVYIALGFPPIDESEYPPCGVIGLNDGCTAQQLQLGLRDSYPVVPPGARPAYSNAAFAVIALAVEAHTGLNYTELVRDFVSKPLGLKSTHPSPGDSSKAVIPPGDSGWGADYGVNAPQGGLISSASDLSKFAHALLTHTAVLSPAQTRQWLKPASFAGNMASAVGMPWEIRRYPRLTPNHPHPVAVYAKGGTAPLYRSQLALVDDYGLGIVVLTAGNMDALPYIYDAVVSVLVSAADTVTREYAEAEYAMEFASIGSLPSNDTVRARFTLDQDSLVLSLLSRGAADILAGWTRVFNESLGMFGPKISRTVRLFPTELSEDTIVDGELVVKEVWRLWPDLAAPPAVDIPGAWLDEDDCLGWMLGDWIHYGGEPLDRVLFYRQGTKVTAFEVPFLRSGIMKVA</sequence>
<evidence type="ECO:0000256" key="2">
    <source>
        <dbReference type="SAM" id="SignalP"/>
    </source>
</evidence>
<feature type="signal peptide" evidence="2">
    <location>
        <begin position="1"/>
        <end position="15"/>
    </location>
</feature>
<accession>A0A167WMU0</accession>
<dbReference type="SUPFAM" id="SSF56601">
    <property type="entry name" value="beta-lactamase/transpeptidase-like"/>
    <property type="match status" value="1"/>
</dbReference>
<dbReference type="Proteomes" id="UP000076744">
    <property type="component" value="Unassembled WGS sequence"/>
</dbReference>
<dbReference type="Pfam" id="PF26335">
    <property type="entry name" value="ARB_00930_C"/>
    <property type="match status" value="1"/>
</dbReference>
<dbReference type="InterPro" id="IPR058664">
    <property type="entry name" value="ARB_00930-like_C"/>
</dbReference>
<dbReference type="InterPro" id="IPR012338">
    <property type="entry name" value="Beta-lactam/transpept-like"/>
</dbReference>
<proteinExistence type="inferred from homology"/>
<evidence type="ECO:0000259" key="3">
    <source>
        <dbReference type="Pfam" id="PF00144"/>
    </source>
</evidence>
<dbReference type="Gene3D" id="3.40.710.10">
    <property type="entry name" value="DD-peptidase/beta-lactamase superfamily"/>
    <property type="match status" value="1"/>
</dbReference>
<dbReference type="EMBL" id="AZHB01000010">
    <property type="protein sequence ID" value="OAA63987.1"/>
    <property type="molecule type" value="Genomic_DNA"/>
</dbReference>
<keyword evidence="2" id="KW-0732">Signal</keyword>
<dbReference type="AlphaFoldDB" id="A0A167WMU0"/>
<dbReference type="InterPro" id="IPR051478">
    <property type="entry name" value="Beta-lactamase-like_AB/R"/>
</dbReference>
<dbReference type="PANTHER" id="PTHR22935:SF95">
    <property type="entry name" value="BETA-LACTAMASE-LIKE 1-RELATED"/>
    <property type="match status" value="1"/>
</dbReference>